<evidence type="ECO:0000313" key="1">
    <source>
        <dbReference type="EMBL" id="GFC86609.1"/>
    </source>
</evidence>
<dbReference type="EMBL" id="BKCJ011106117">
    <property type="protein sequence ID" value="GFC86609.1"/>
    <property type="molecule type" value="Genomic_DNA"/>
</dbReference>
<organism evidence="1">
    <name type="scientific">Tanacetum cinerariifolium</name>
    <name type="common">Dalmatian daisy</name>
    <name type="synonym">Chrysanthemum cinerariifolium</name>
    <dbReference type="NCBI Taxonomy" id="118510"/>
    <lineage>
        <taxon>Eukaryota</taxon>
        <taxon>Viridiplantae</taxon>
        <taxon>Streptophyta</taxon>
        <taxon>Embryophyta</taxon>
        <taxon>Tracheophyta</taxon>
        <taxon>Spermatophyta</taxon>
        <taxon>Magnoliopsida</taxon>
        <taxon>eudicotyledons</taxon>
        <taxon>Gunneridae</taxon>
        <taxon>Pentapetalae</taxon>
        <taxon>asterids</taxon>
        <taxon>campanulids</taxon>
        <taxon>Asterales</taxon>
        <taxon>Asteraceae</taxon>
        <taxon>Asteroideae</taxon>
        <taxon>Anthemideae</taxon>
        <taxon>Anthemidinae</taxon>
        <taxon>Tanacetum</taxon>
    </lineage>
</organism>
<sequence>FDQTQPLQFPVVHPPPQETSIKISHDQENVINSVQTFLRKFNRYSFFETPKVLLLAWDRVSEIKDAFDNKQYKLEDVKELFRKLLDDLQNIHEEFAEFINSPSWNRPAVYDDDDDDMDYTIAI</sequence>
<feature type="non-terminal residue" evidence="1">
    <location>
        <position position="1"/>
    </location>
</feature>
<reference evidence="1" key="1">
    <citation type="journal article" date="2019" name="Sci. Rep.">
        <title>Draft genome of Tanacetum cinerariifolium, the natural source of mosquito coil.</title>
        <authorList>
            <person name="Yamashiro T."/>
            <person name="Shiraishi A."/>
            <person name="Satake H."/>
            <person name="Nakayama K."/>
        </authorList>
    </citation>
    <scope>NUCLEOTIDE SEQUENCE</scope>
</reference>
<gene>
    <name evidence="1" type="ORF">Tci_858579</name>
</gene>
<accession>A0A699RH13</accession>
<dbReference type="AlphaFoldDB" id="A0A699RH13"/>
<name>A0A699RH13_TANCI</name>
<feature type="non-terminal residue" evidence="1">
    <location>
        <position position="123"/>
    </location>
</feature>
<protein>
    <recommendedName>
        <fullName evidence="2">Reverse transcriptase domain-containing protein</fullName>
    </recommendedName>
</protein>
<comment type="caution">
    <text evidence="1">The sequence shown here is derived from an EMBL/GenBank/DDBJ whole genome shotgun (WGS) entry which is preliminary data.</text>
</comment>
<proteinExistence type="predicted"/>
<evidence type="ECO:0008006" key="2">
    <source>
        <dbReference type="Google" id="ProtNLM"/>
    </source>
</evidence>